<protein>
    <submittedName>
        <fullName evidence="2">Thioredoxin family protein</fullName>
    </submittedName>
</protein>
<dbReference type="Proteomes" id="UP001168540">
    <property type="component" value="Unassembled WGS sequence"/>
</dbReference>
<evidence type="ECO:0000259" key="1">
    <source>
        <dbReference type="Pfam" id="PF00085"/>
    </source>
</evidence>
<organism evidence="2 3">
    <name type="scientific">Crenobacter oryzisoli</name>
    <dbReference type="NCBI Taxonomy" id="3056844"/>
    <lineage>
        <taxon>Bacteria</taxon>
        <taxon>Pseudomonadati</taxon>
        <taxon>Pseudomonadota</taxon>
        <taxon>Betaproteobacteria</taxon>
        <taxon>Neisseriales</taxon>
        <taxon>Neisseriaceae</taxon>
        <taxon>Crenobacter</taxon>
    </lineage>
</organism>
<keyword evidence="3" id="KW-1185">Reference proteome</keyword>
<comment type="caution">
    <text evidence="2">The sequence shown here is derived from an EMBL/GenBank/DDBJ whole genome shotgun (WGS) entry which is preliminary data.</text>
</comment>
<gene>
    <name evidence="2" type="ORF">QU481_02640</name>
</gene>
<dbReference type="InterPro" id="IPR036249">
    <property type="entry name" value="Thioredoxin-like_sf"/>
</dbReference>
<dbReference type="RefSeq" id="WP_289828333.1">
    <property type="nucleotide sequence ID" value="NZ_JAUEDK010000003.1"/>
</dbReference>
<reference evidence="2" key="1">
    <citation type="submission" date="2023-06" db="EMBL/GenBank/DDBJ databases">
        <authorList>
            <person name="Zhang S."/>
        </authorList>
    </citation>
    <scope>NUCLEOTIDE SEQUENCE</scope>
    <source>
        <strain evidence="2">SG2303</strain>
    </source>
</reference>
<accession>A0ABT7XJ21</accession>
<dbReference type="SUPFAM" id="SSF52833">
    <property type="entry name" value="Thioredoxin-like"/>
    <property type="match status" value="1"/>
</dbReference>
<dbReference type="CDD" id="cd02947">
    <property type="entry name" value="TRX_family"/>
    <property type="match status" value="1"/>
</dbReference>
<dbReference type="Gene3D" id="3.40.30.10">
    <property type="entry name" value="Glutaredoxin"/>
    <property type="match status" value="1"/>
</dbReference>
<evidence type="ECO:0000313" key="2">
    <source>
        <dbReference type="EMBL" id="MDN0073792.1"/>
    </source>
</evidence>
<dbReference type="Pfam" id="PF00085">
    <property type="entry name" value="Thioredoxin"/>
    <property type="match status" value="1"/>
</dbReference>
<dbReference type="EMBL" id="JAUEDK010000003">
    <property type="protein sequence ID" value="MDN0073792.1"/>
    <property type="molecule type" value="Genomic_DNA"/>
</dbReference>
<name>A0ABT7XJ21_9NEIS</name>
<feature type="domain" description="Thioredoxin" evidence="1">
    <location>
        <begin position="11"/>
        <end position="106"/>
    </location>
</feature>
<evidence type="ECO:0000313" key="3">
    <source>
        <dbReference type="Proteomes" id="UP001168540"/>
    </source>
</evidence>
<proteinExistence type="predicted"/>
<dbReference type="InterPro" id="IPR013766">
    <property type="entry name" value="Thioredoxin_domain"/>
</dbReference>
<sequence length="117" mass="13001">MPTPSPDWLPLDEFNFHPHLAASQGAVLVMFGQPHCGACRTWYRMLPRWRPDQLNALAYVDVAVSSALAHEFELFHLPAFVLYKNGAFHAWVNAPFSQQGLIEAVQSALSSAPEEAP</sequence>